<gene>
    <name evidence="2" type="ORF">DAPK24_052040</name>
</gene>
<proteinExistence type="predicted"/>
<accession>A0AAV5RBI6</accession>
<dbReference type="Proteomes" id="UP001378960">
    <property type="component" value="Unassembled WGS sequence"/>
</dbReference>
<reference evidence="2 3" key="1">
    <citation type="journal article" date="2023" name="Elife">
        <title>Identification of key yeast species and microbe-microbe interactions impacting larval growth of Drosophila in the wild.</title>
        <authorList>
            <person name="Mure A."/>
            <person name="Sugiura Y."/>
            <person name="Maeda R."/>
            <person name="Honda K."/>
            <person name="Sakurai N."/>
            <person name="Takahashi Y."/>
            <person name="Watada M."/>
            <person name="Katoh T."/>
            <person name="Gotoh A."/>
            <person name="Gotoh Y."/>
            <person name="Taniguchi I."/>
            <person name="Nakamura K."/>
            <person name="Hayashi T."/>
            <person name="Katayama T."/>
            <person name="Uemura T."/>
            <person name="Hattori Y."/>
        </authorList>
    </citation>
    <scope>NUCLEOTIDE SEQUENCE [LARGE SCALE GENOMIC DNA]</scope>
    <source>
        <strain evidence="2 3">PK-24</strain>
    </source>
</reference>
<comment type="caution">
    <text evidence="2">The sequence shown here is derived from an EMBL/GenBank/DDBJ whole genome shotgun (WGS) entry which is preliminary data.</text>
</comment>
<protein>
    <recommendedName>
        <fullName evidence="1">RecQ mediated genome instability protein 1 OB-fold domain-containing protein</fullName>
    </recommendedName>
</protein>
<evidence type="ECO:0000259" key="1">
    <source>
        <dbReference type="Pfam" id="PF08585"/>
    </source>
</evidence>
<dbReference type="EMBL" id="BTGB01000009">
    <property type="protein sequence ID" value="GMM48606.1"/>
    <property type="molecule type" value="Genomic_DNA"/>
</dbReference>
<evidence type="ECO:0000313" key="2">
    <source>
        <dbReference type="EMBL" id="GMM48606.1"/>
    </source>
</evidence>
<name>A0AAV5RBI6_PICKL</name>
<dbReference type="Pfam" id="PF08585">
    <property type="entry name" value="RMI1_N_C"/>
    <property type="match status" value="1"/>
</dbReference>
<keyword evidence="3" id="KW-1185">Reference proteome</keyword>
<dbReference type="InterPro" id="IPR013894">
    <property type="entry name" value="RMI1_OB"/>
</dbReference>
<dbReference type="AlphaFoldDB" id="A0AAV5RBI6"/>
<evidence type="ECO:0000313" key="3">
    <source>
        <dbReference type="Proteomes" id="UP001378960"/>
    </source>
</evidence>
<sequence length="212" mass="24409">MSSVLVQDIYKDRTQLIFHPIQETFKGALIPYTHCLAETENLTTLNDNTLFQIVDVRDTTVSTMSLIDTITDMINANEGFQDHYKGNRATRHRPIITSVDINDDHNEPPETENVHINNNVIYRLILQDCFGNLCYAYEEEPLQFLRGSNTKGIFRIELGSKLLVHGGTKVSINTLHLKNENITFLGGRIIKLNYHLYKRKLKELKDEIGYEI</sequence>
<dbReference type="Gene3D" id="2.40.50.770">
    <property type="entry name" value="RecQ-mediated genome instability protein Rmi1, C-terminal domain"/>
    <property type="match status" value="1"/>
</dbReference>
<organism evidence="2 3">
    <name type="scientific">Pichia kluyveri</name>
    <name type="common">Yeast</name>
    <dbReference type="NCBI Taxonomy" id="36015"/>
    <lineage>
        <taxon>Eukaryota</taxon>
        <taxon>Fungi</taxon>
        <taxon>Dikarya</taxon>
        <taxon>Ascomycota</taxon>
        <taxon>Saccharomycotina</taxon>
        <taxon>Pichiomycetes</taxon>
        <taxon>Pichiales</taxon>
        <taxon>Pichiaceae</taxon>
        <taxon>Pichia</taxon>
    </lineage>
</organism>
<dbReference type="InterPro" id="IPR042470">
    <property type="entry name" value="RMI1_N_C_sf"/>
</dbReference>
<feature type="domain" description="RecQ mediated genome instability protein 1 OB-fold" evidence="1">
    <location>
        <begin position="40"/>
        <end position="193"/>
    </location>
</feature>